<gene>
    <name evidence="1" type="ORF">E2C01_025534</name>
</gene>
<reference evidence="1 2" key="1">
    <citation type="submission" date="2019-05" db="EMBL/GenBank/DDBJ databases">
        <title>Another draft genome of Portunus trituberculatus and its Hox gene families provides insights of decapod evolution.</title>
        <authorList>
            <person name="Jeong J.-H."/>
            <person name="Song I."/>
            <person name="Kim S."/>
            <person name="Choi T."/>
            <person name="Kim D."/>
            <person name="Ryu S."/>
            <person name="Kim W."/>
        </authorList>
    </citation>
    <scope>NUCLEOTIDE SEQUENCE [LARGE SCALE GENOMIC DNA]</scope>
    <source>
        <tissue evidence="1">Muscle</tissue>
    </source>
</reference>
<dbReference type="Proteomes" id="UP000324222">
    <property type="component" value="Unassembled WGS sequence"/>
</dbReference>
<proteinExistence type="predicted"/>
<sequence length="130" mass="14132">MLYQPNTARKTGICVKLYCLEQGLQGWGRRCGVGAGGAGLEQELQGWGRSCRIGAGAPGLGQELQGWGRRWKVGAGGGGSGQEVEGRDRRWSRTVVPGCHVHSIPHRRARHHSLITSVRQVMRKGTRSGY</sequence>
<evidence type="ECO:0000313" key="1">
    <source>
        <dbReference type="EMBL" id="MPC32226.1"/>
    </source>
</evidence>
<organism evidence="1 2">
    <name type="scientific">Portunus trituberculatus</name>
    <name type="common">Swimming crab</name>
    <name type="synonym">Neptunus trituberculatus</name>
    <dbReference type="NCBI Taxonomy" id="210409"/>
    <lineage>
        <taxon>Eukaryota</taxon>
        <taxon>Metazoa</taxon>
        <taxon>Ecdysozoa</taxon>
        <taxon>Arthropoda</taxon>
        <taxon>Crustacea</taxon>
        <taxon>Multicrustacea</taxon>
        <taxon>Malacostraca</taxon>
        <taxon>Eumalacostraca</taxon>
        <taxon>Eucarida</taxon>
        <taxon>Decapoda</taxon>
        <taxon>Pleocyemata</taxon>
        <taxon>Brachyura</taxon>
        <taxon>Eubrachyura</taxon>
        <taxon>Portunoidea</taxon>
        <taxon>Portunidae</taxon>
        <taxon>Portuninae</taxon>
        <taxon>Portunus</taxon>
    </lineage>
</organism>
<accession>A0A5B7EG66</accession>
<name>A0A5B7EG66_PORTR</name>
<dbReference type="AlphaFoldDB" id="A0A5B7EG66"/>
<keyword evidence="2" id="KW-1185">Reference proteome</keyword>
<comment type="caution">
    <text evidence="1">The sequence shown here is derived from an EMBL/GenBank/DDBJ whole genome shotgun (WGS) entry which is preliminary data.</text>
</comment>
<protein>
    <submittedName>
        <fullName evidence="1">Uncharacterized protein</fullName>
    </submittedName>
</protein>
<dbReference type="EMBL" id="VSRR010002588">
    <property type="protein sequence ID" value="MPC32226.1"/>
    <property type="molecule type" value="Genomic_DNA"/>
</dbReference>
<evidence type="ECO:0000313" key="2">
    <source>
        <dbReference type="Proteomes" id="UP000324222"/>
    </source>
</evidence>